<dbReference type="RefSeq" id="WP_268752363.1">
    <property type="nucleotide sequence ID" value="NZ_JAPRFQ010000002.1"/>
</dbReference>
<dbReference type="AlphaFoldDB" id="A0A9X3FQA9"/>
<sequence length="237" mass="27588">MEMEYINENLIRVFIENSDMAERGISFIDLMSNQEEVEKFFMNILHEVDVSKQFENTEAITFQVLPKKGGIDLYISKAQEDGMPFQKDILEQIANNHDDDFSLSDLDQLLDDDDEDEEDEISEEAEADEFEDSPQKVFKGIVALYFNMFEDFLAFSQDFTHEHLPIDLYLFDNHYYIIIDFTAVHYLADDVKSLLASFSEFADKSDYAPAYIKEHGKRLIANNAPSQIKNSFNQFMD</sequence>
<dbReference type="InterPro" id="IPR038471">
    <property type="entry name" value="MecA_C_sf"/>
</dbReference>
<evidence type="ECO:0000256" key="2">
    <source>
        <dbReference type="SAM" id="MobiDB-lite"/>
    </source>
</evidence>
<dbReference type="Proteomes" id="UP001146670">
    <property type="component" value="Unassembled WGS sequence"/>
</dbReference>
<dbReference type="EMBL" id="JAPRFR010000002">
    <property type="protein sequence ID" value="MCZ0726036.1"/>
    <property type="molecule type" value="Genomic_DNA"/>
</dbReference>
<organism evidence="3 4">
    <name type="scientific">Aerococcus kribbianus</name>
    <dbReference type="NCBI Taxonomy" id="2999064"/>
    <lineage>
        <taxon>Bacteria</taxon>
        <taxon>Bacillati</taxon>
        <taxon>Bacillota</taxon>
        <taxon>Bacilli</taxon>
        <taxon>Lactobacillales</taxon>
        <taxon>Aerococcaceae</taxon>
        <taxon>Aerococcus</taxon>
    </lineage>
</organism>
<name>A0A9X3FQA9_9LACT</name>
<dbReference type="PIRSF" id="PIRSF029008">
    <property type="entry name" value="MecA"/>
    <property type="match status" value="1"/>
</dbReference>
<keyword evidence="4" id="KW-1185">Reference proteome</keyword>
<feature type="region of interest" description="Disordered" evidence="2">
    <location>
        <begin position="112"/>
        <end position="132"/>
    </location>
</feature>
<accession>A0A9X3FQA9</accession>
<dbReference type="PANTHER" id="PTHR39161">
    <property type="entry name" value="ADAPTER PROTEIN MECA"/>
    <property type="match status" value="1"/>
</dbReference>
<proteinExistence type="inferred from homology"/>
<dbReference type="PANTHER" id="PTHR39161:SF1">
    <property type="entry name" value="ADAPTER PROTEIN MECA 1"/>
    <property type="match status" value="1"/>
</dbReference>
<dbReference type="Gene3D" id="3.30.70.1950">
    <property type="match status" value="1"/>
</dbReference>
<gene>
    <name evidence="3" type="ORF">OW157_05550</name>
</gene>
<dbReference type="Pfam" id="PF05389">
    <property type="entry name" value="MecA"/>
    <property type="match status" value="1"/>
</dbReference>
<evidence type="ECO:0000256" key="1">
    <source>
        <dbReference type="ARBA" id="ARBA00005397"/>
    </source>
</evidence>
<reference evidence="3" key="1">
    <citation type="submission" date="2022-12" db="EMBL/GenBank/DDBJ databases">
        <title>Description and comparative metabolic analysis of Aerococcus sp. nov., isolated from the feces of a pig.</title>
        <authorList>
            <person name="Chang Y.-H."/>
        </authorList>
    </citation>
    <scope>NUCLEOTIDE SEQUENCE</scope>
    <source>
        <strain evidence="3">YH-aer222</strain>
    </source>
</reference>
<comment type="similarity">
    <text evidence="1">Belongs to the MecA family.</text>
</comment>
<evidence type="ECO:0000313" key="4">
    <source>
        <dbReference type="Proteomes" id="UP001146670"/>
    </source>
</evidence>
<comment type="caution">
    <text evidence="3">The sequence shown here is derived from an EMBL/GenBank/DDBJ whole genome shotgun (WGS) entry which is preliminary data.</text>
</comment>
<dbReference type="InterPro" id="IPR008681">
    <property type="entry name" value="Neg-reg_MecA"/>
</dbReference>
<evidence type="ECO:0000313" key="3">
    <source>
        <dbReference type="EMBL" id="MCZ0726036.1"/>
    </source>
</evidence>
<protein>
    <submittedName>
        <fullName evidence="3">Adaptor protein MecA</fullName>
    </submittedName>
</protein>